<accession>A0A5B0P967</accession>
<dbReference type="OrthoDB" id="2516345at2759"/>
<comment type="caution">
    <text evidence="3">The sequence shown here is derived from an EMBL/GenBank/DDBJ whole genome shotgun (WGS) entry which is preliminary data.</text>
</comment>
<feature type="compositionally biased region" description="Basic and acidic residues" evidence="1">
    <location>
        <begin position="126"/>
        <end position="145"/>
    </location>
</feature>
<reference evidence="5 6" key="1">
    <citation type="submission" date="2019-05" db="EMBL/GenBank/DDBJ databases">
        <title>Emergence of the Ug99 lineage of the wheat stem rust pathogen through somatic hybridization.</title>
        <authorList>
            <person name="Li F."/>
            <person name="Upadhyaya N.M."/>
            <person name="Sperschneider J."/>
            <person name="Matny O."/>
            <person name="Nguyen-Phuc H."/>
            <person name="Mago R."/>
            <person name="Raley C."/>
            <person name="Miller M.E."/>
            <person name="Silverstein K.A.T."/>
            <person name="Henningsen E."/>
            <person name="Hirsch C.D."/>
            <person name="Visser B."/>
            <person name="Pretorius Z.A."/>
            <person name="Steffenson B.J."/>
            <person name="Schwessinger B."/>
            <person name="Dodds P.N."/>
            <person name="Figueroa M."/>
        </authorList>
    </citation>
    <scope>NUCLEOTIDE SEQUENCE [LARGE SCALE GENOMIC DNA]</scope>
    <source>
        <strain evidence="3">21-0</strain>
        <strain evidence="4 6">Ug99</strain>
    </source>
</reference>
<name>A0A5B0P967_PUCGR</name>
<dbReference type="EMBL" id="VSWC01000066">
    <property type="protein sequence ID" value="KAA1098115.1"/>
    <property type="molecule type" value="Genomic_DNA"/>
</dbReference>
<dbReference type="Proteomes" id="UP000324748">
    <property type="component" value="Unassembled WGS sequence"/>
</dbReference>
<feature type="compositionally biased region" description="Pro residues" evidence="1">
    <location>
        <begin position="177"/>
        <end position="189"/>
    </location>
</feature>
<evidence type="ECO:0000313" key="6">
    <source>
        <dbReference type="Proteomes" id="UP000325313"/>
    </source>
</evidence>
<evidence type="ECO:0000256" key="2">
    <source>
        <dbReference type="SAM" id="SignalP"/>
    </source>
</evidence>
<dbReference type="EMBL" id="VDEP01000270">
    <property type="protein sequence ID" value="KAA1116920.1"/>
    <property type="molecule type" value="Genomic_DNA"/>
</dbReference>
<feature type="chain" id="PRO_5036137701" evidence="2">
    <location>
        <begin position="22"/>
        <end position="197"/>
    </location>
</feature>
<evidence type="ECO:0000313" key="3">
    <source>
        <dbReference type="EMBL" id="KAA1098115.1"/>
    </source>
</evidence>
<evidence type="ECO:0000256" key="1">
    <source>
        <dbReference type="SAM" id="MobiDB-lite"/>
    </source>
</evidence>
<feature type="region of interest" description="Disordered" evidence="1">
    <location>
        <begin position="119"/>
        <end position="197"/>
    </location>
</feature>
<evidence type="ECO:0000313" key="4">
    <source>
        <dbReference type="EMBL" id="KAA1116920.1"/>
    </source>
</evidence>
<dbReference type="AlphaFoldDB" id="A0A5B0P967"/>
<gene>
    <name evidence="3" type="ORF">PGT21_028723</name>
    <name evidence="4" type="ORF">PGTUg99_030519</name>
</gene>
<feature type="signal peptide" evidence="2">
    <location>
        <begin position="1"/>
        <end position="21"/>
    </location>
</feature>
<sequence length="197" mass="20407">MHAVNSKIVIGLLCAVTIVLCKPLPSVSPTFNSGSDEVPPTPVLNTFSILQRRNKAGDIVGKVRAVVDTGNSGVPKLLGDLQKLQKDLEGIIAQLKGAGLGTKKDPKAQDLKQDELTVTAPTSEIKLAEADPVTKPDPAPKKPDPTDPATKTDAVSKKPETADPGTKTDPAPKKPEPTTPAPETPPVTAPTPGGSNP</sequence>
<evidence type="ECO:0000313" key="5">
    <source>
        <dbReference type="Proteomes" id="UP000324748"/>
    </source>
</evidence>
<dbReference type="Proteomes" id="UP000325313">
    <property type="component" value="Unassembled WGS sequence"/>
</dbReference>
<protein>
    <submittedName>
        <fullName evidence="3">Uncharacterized protein</fullName>
    </submittedName>
</protein>
<keyword evidence="5" id="KW-1185">Reference proteome</keyword>
<proteinExistence type="predicted"/>
<organism evidence="3 5">
    <name type="scientific">Puccinia graminis f. sp. tritici</name>
    <dbReference type="NCBI Taxonomy" id="56615"/>
    <lineage>
        <taxon>Eukaryota</taxon>
        <taxon>Fungi</taxon>
        <taxon>Dikarya</taxon>
        <taxon>Basidiomycota</taxon>
        <taxon>Pucciniomycotina</taxon>
        <taxon>Pucciniomycetes</taxon>
        <taxon>Pucciniales</taxon>
        <taxon>Pucciniaceae</taxon>
        <taxon>Puccinia</taxon>
    </lineage>
</organism>
<keyword evidence="2" id="KW-0732">Signal</keyword>